<evidence type="ECO:0000313" key="7">
    <source>
        <dbReference type="Proteomes" id="UP000215145"/>
    </source>
</evidence>
<dbReference type="PROSITE" id="PS50932">
    <property type="entry name" value="HTH_LACI_2"/>
    <property type="match status" value="1"/>
</dbReference>
<dbReference type="Proteomes" id="UP000215145">
    <property type="component" value="Unassembled WGS sequence"/>
</dbReference>
<accession>A0A229P173</accession>
<keyword evidence="3" id="KW-0804">Transcription</keyword>
<dbReference type="PRINTS" id="PR00036">
    <property type="entry name" value="HTHLACI"/>
</dbReference>
<dbReference type="PANTHER" id="PTHR30146">
    <property type="entry name" value="LACI-RELATED TRANSCRIPTIONAL REPRESSOR"/>
    <property type="match status" value="1"/>
</dbReference>
<dbReference type="CDD" id="cd01392">
    <property type="entry name" value="HTH_LacI"/>
    <property type="match status" value="1"/>
</dbReference>
<proteinExistence type="predicted"/>
<dbReference type="GO" id="GO:0003700">
    <property type="term" value="F:DNA-binding transcription factor activity"/>
    <property type="evidence" value="ECO:0007669"/>
    <property type="project" value="TreeGrafter"/>
</dbReference>
<dbReference type="Gene3D" id="1.10.260.40">
    <property type="entry name" value="lambda repressor-like DNA-binding domains"/>
    <property type="match status" value="1"/>
</dbReference>
<protein>
    <submittedName>
        <fullName evidence="6">LacI family transcriptional regulator</fullName>
    </submittedName>
</protein>
<dbReference type="CDD" id="cd06267">
    <property type="entry name" value="PBP1_LacI_sugar_binding-like"/>
    <property type="match status" value="1"/>
</dbReference>
<organism evidence="6 7">
    <name type="scientific">Paenibacillus herberti</name>
    <dbReference type="NCBI Taxonomy" id="1619309"/>
    <lineage>
        <taxon>Bacteria</taxon>
        <taxon>Bacillati</taxon>
        <taxon>Bacillota</taxon>
        <taxon>Bacilli</taxon>
        <taxon>Bacillales</taxon>
        <taxon>Paenibacillaceae</taxon>
        <taxon>Paenibacillus</taxon>
    </lineage>
</organism>
<evidence type="ECO:0000256" key="1">
    <source>
        <dbReference type="ARBA" id="ARBA00023015"/>
    </source>
</evidence>
<dbReference type="Pfam" id="PF00356">
    <property type="entry name" value="LacI"/>
    <property type="match status" value="1"/>
</dbReference>
<dbReference type="EMBL" id="NMUQ01000001">
    <property type="protein sequence ID" value="OXM15890.1"/>
    <property type="molecule type" value="Genomic_DNA"/>
</dbReference>
<evidence type="ECO:0000256" key="3">
    <source>
        <dbReference type="ARBA" id="ARBA00023163"/>
    </source>
</evidence>
<dbReference type="InterPro" id="IPR001387">
    <property type="entry name" value="Cro/C1-type_HTH"/>
</dbReference>
<gene>
    <name evidence="6" type="ORF">CGZ75_04025</name>
</gene>
<dbReference type="SUPFAM" id="SSF53822">
    <property type="entry name" value="Periplasmic binding protein-like I"/>
    <property type="match status" value="1"/>
</dbReference>
<keyword evidence="7" id="KW-1185">Reference proteome</keyword>
<dbReference type="InterPro" id="IPR028082">
    <property type="entry name" value="Peripla_BP_I"/>
</dbReference>
<dbReference type="GO" id="GO:0000976">
    <property type="term" value="F:transcription cis-regulatory region binding"/>
    <property type="evidence" value="ECO:0007669"/>
    <property type="project" value="TreeGrafter"/>
</dbReference>
<dbReference type="PANTHER" id="PTHR30146:SF24">
    <property type="entry name" value="XYLOSE OPERON REGULATORY PROTEIN"/>
    <property type="match status" value="1"/>
</dbReference>
<dbReference type="PROSITE" id="PS50943">
    <property type="entry name" value="HTH_CROC1"/>
    <property type="match status" value="1"/>
</dbReference>
<dbReference type="Gene3D" id="3.40.50.2300">
    <property type="match status" value="2"/>
</dbReference>
<keyword evidence="1" id="KW-0805">Transcription regulation</keyword>
<dbReference type="SMART" id="SM00354">
    <property type="entry name" value="HTH_LACI"/>
    <property type="match status" value="1"/>
</dbReference>
<dbReference type="Pfam" id="PF13377">
    <property type="entry name" value="Peripla_BP_3"/>
    <property type="match status" value="1"/>
</dbReference>
<dbReference type="InterPro" id="IPR010982">
    <property type="entry name" value="Lambda_DNA-bd_dom_sf"/>
</dbReference>
<dbReference type="AlphaFoldDB" id="A0A229P173"/>
<dbReference type="SUPFAM" id="SSF47413">
    <property type="entry name" value="lambda repressor-like DNA-binding domains"/>
    <property type="match status" value="1"/>
</dbReference>
<reference evidence="6 7" key="1">
    <citation type="submission" date="2017-07" db="EMBL/GenBank/DDBJ databases">
        <title>Paenibacillus herberti R33 genome sequencing and assembly.</title>
        <authorList>
            <person name="Su W."/>
        </authorList>
    </citation>
    <scope>NUCLEOTIDE SEQUENCE [LARGE SCALE GENOMIC DNA]</scope>
    <source>
        <strain evidence="6 7">R33</strain>
    </source>
</reference>
<evidence type="ECO:0000256" key="2">
    <source>
        <dbReference type="ARBA" id="ARBA00023125"/>
    </source>
</evidence>
<evidence type="ECO:0000259" key="5">
    <source>
        <dbReference type="PROSITE" id="PS50943"/>
    </source>
</evidence>
<comment type="caution">
    <text evidence="6">The sequence shown here is derived from an EMBL/GenBank/DDBJ whole genome shotgun (WGS) entry which is preliminary data.</text>
</comment>
<dbReference type="InterPro" id="IPR046335">
    <property type="entry name" value="LacI/GalR-like_sensor"/>
</dbReference>
<dbReference type="PROSITE" id="PS00356">
    <property type="entry name" value="HTH_LACI_1"/>
    <property type="match status" value="1"/>
</dbReference>
<name>A0A229P173_9BACL</name>
<sequence length="366" mass="40546">MNFSFSVLFDETFNLFFMRSSCMSRSRVTIKDVAKLAEVSIATVSNVINGTGRVSLDTQRKVEQAIGELDFAPSASARNLKDKKSSLIAVIVPLLEKGRLQDNPFYWHLVRGIEESARDEKLHVILVGIGPDESFSFIREQHLDGLIFVGAFEDTEVVESVLRLNVPCVFMDSLIDNSDFYQVSLDDELGGYIGTKHLLSLGHERIVLLTGLLKKDGVNYCRWQGYRRALEEAGVPYRPELVYEEPTSSLGGYRAASRIGAKGGGVTAVFALSDMVAIGLIKGLHDLGIQVPRDMSIVGFDDDERARYCIPALTTVRQDIVQKGRTAVRLLTAQIERDHSVERQVTLGVELVPRQSTAPLAARVKD</sequence>
<keyword evidence="2" id="KW-0238">DNA-binding</keyword>
<evidence type="ECO:0000313" key="6">
    <source>
        <dbReference type="EMBL" id="OXM15890.1"/>
    </source>
</evidence>
<evidence type="ECO:0000259" key="4">
    <source>
        <dbReference type="PROSITE" id="PS50932"/>
    </source>
</evidence>
<dbReference type="InterPro" id="IPR000843">
    <property type="entry name" value="HTH_LacI"/>
</dbReference>
<feature type="domain" description="HTH lacI-type" evidence="4">
    <location>
        <begin position="28"/>
        <end position="82"/>
    </location>
</feature>
<feature type="domain" description="HTH cro/C1-type" evidence="5">
    <location>
        <begin position="29"/>
        <end position="72"/>
    </location>
</feature>